<dbReference type="Pfam" id="PF13516">
    <property type="entry name" value="LRR_6"/>
    <property type="match status" value="6"/>
</dbReference>
<reference evidence="8 9" key="1">
    <citation type="submission" date="2024-09" db="EMBL/GenBank/DDBJ databases">
        <title>A chromosome-level genome assembly of Gray's grenadier anchovy, Coilia grayii.</title>
        <authorList>
            <person name="Fu Z."/>
        </authorList>
    </citation>
    <scope>NUCLEOTIDE SEQUENCE [LARGE SCALE GENOMIC DNA]</scope>
    <source>
        <strain evidence="8">G4</strain>
        <tissue evidence="8">Muscle</tissue>
    </source>
</reference>
<keyword evidence="6" id="KW-0067">ATP-binding</keyword>
<dbReference type="FunFam" id="3.80.10.10:FF:001632">
    <property type="entry name" value="Uncharacterized protein"/>
    <property type="match status" value="1"/>
</dbReference>
<evidence type="ECO:0000256" key="6">
    <source>
        <dbReference type="ARBA" id="ARBA00022840"/>
    </source>
</evidence>
<dbReference type="InterPro" id="IPR007111">
    <property type="entry name" value="NACHT_NTPase"/>
</dbReference>
<dbReference type="Pfam" id="PF17779">
    <property type="entry name" value="WHD_NOD2"/>
    <property type="match status" value="1"/>
</dbReference>
<dbReference type="InterPro" id="IPR041267">
    <property type="entry name" value="NLRP_HD2"/>
</dbReference>
<keyword evidence="4" id="KW-0677">Repeat</keyword>
<protein>
    <recommendedName>
        <fullName evidence="7">NACHT domain-containing protein</fullName>
    </recommendedName>
</protein>
<evidence type="ECO:0000256" key="2">
    <source>
        <dbReference type="ARBA" id="ARBA00022490"/>
    </source>
</evidence>
<comment type="subcellular location">
    <subcellularLocation>
        <location evidence="1">Cytoplasm</location>
    </subcellularLocation>
</comment>
<sequence length="930" mass="102609">MEIVQYHKSLLQKKFQCLCEGISNQGNPTLLNEIYTDLYITEGGSGEVNDEHEVRQIEAASKRSVQYDTPVPCNDIFKPLPGQEGNIRTVLTKGVAGIGKTISVQKFILDWAEEKANQDVHFIFPLPFRELNLIKEKTLSMMDLIHHFFSDITDFSILSDEKFNLLFIFDGLDECRIPLHFQSDHKCCEVTERTTVSALLTNLIKGNLLPSSFLWITSRPAAASQIPPECVDRVTEVRGFNDPQKEEYFRKRVSNEDLANRTITHLKSSRSLYIMCHIPIFCWIAATVLERILGETVGGAIPKTLTQMYTHFLIIQTHIKKKYTQREETDGGMIIKLGKLAFQQLQKGNLIFYEEDLQECGINIKEASVYSGVCTQIFREEAVLCQGNVFCFVHLSIQEHLAALYVHLTLINQRENVLNSATSRFKLGQFSKSDPLYDLHKSTVDLALQSKNGHLDLFLRFLMGLSVESNQNLLSHLLPQATSQSQSMKTVKYIKKKIRKNPSSEKCINLFHCLNELNDQSLVQEIQSYLTSGGLKGAKLSPAQWSAVVFVLLTSEQDLDEFDLSEYSPSEEGLLGLMPVVKASRSAWLCWCYLTEKSCSSLASALSSASSLRQLNLSHNNLLDSGVTLLSAALRNPLCQLQKLELGGCNLTEKSCSSLASALSSGSSLRQLNLSNNNLLDSGVTLLSAALRNPLCQLETLELHLCELTEKSCSSLASALSSGSSLRQLNLSNNNLLDSGVTLLSAALRNPLCHLETLVLCQCNLTEKSCSSLASALSSGSSLRQLNLSNNNLLDSGVTLLSAALRNPLCQLETLELGGCNLTEKSCSSLASALSSGSSLRQLNLSDNNLLDSGVTLLSAALRKPLCQLETLELCDCKLTEKSCSSLASALSSGSSLRELDLSYNNLLDSAVESLSALQRNPQCKLQKLQ</sequence>
<dbReference type="PROSITE" id="PS50837">
    <property type="entry name" value="NACHT"/>
    <property type="match status" value="1"/>
</dbReference>
<dbReference type="SMART" id="SM01288">
    <property type="entry name" value="FISNA"/>
    <property type="match status" value="1"/>
</dbReference>
<gene>
    <name evidence="8" type="ORF">ACEWY4_028121</name>
</gene>
<dbReference type="Proteomes" id="UP001591681">
    <property type="component" value="Unassembled WGS sequence"/>
</dbReference>
<keyword evidence="9" id="KW-1185">Reference proteome</keyword>
<dbReference type="Pfam" id="PF05729">
    <property type="entry name" value="NACHT"/>
    <property type="match status" value="1"/>
</dbReference>
<dbReference type="InterPro" id="IPR032675">
    <property type="entry name" value="LRR_dom_sf"/>
</dbReference>
<dbReference type="FunFam" id="3.40.50.300:FF:000210">
    <property type="entry name" value="Si:dkey-16p6.1"/>
    <property type="match status" value="1"/>
</dbReference>
<keyword evidence="3" id="KW-0433">Leucine-rich repeat</keyword>
<keyword evidence="5" id="KW-0547">Nucleotide-binding</keyword>
<proteinExistence type="predicted"/>
<dbReference type="Gene3D" id="3.80.10.10">
    <property type="entry name" value="Ribonuclease Inhibitor"/>
    <property type="match status" value="2"/>
</dbReference>
<dbReference type="EMBL" id="JBHFQA010000586">
    <property type="protein sequence ID" value="KAL2076289.1"/>
    <property type="molecule type" value="Genomic_DNA"/>
</dbReference>
<dbReference type="PANTHER" id="PTHR24106">
    <property type="entry name" value="NACHT, LRR AND CARD DOMAINS-CONTAINING"/>
    <property type="match status" value="1"/>
</dbReference>
<dbReference type="InterPro" id="IPR001611">
    <property type="entry name" value="Leu-rich_rpt"/>
</dbReference>
<evidence type="ECO:0000256" key="5">
    <source>
        <dbReference type="ARBA" id="ARBA00022741"/>
    </source>
</evidence>
<dbReference type="PROSITE" id="PS51450">
    <property type="entry name" value="LRR"/>
    <property type="match status" value="2"/>
</dbReference>
<dbReference type="InterPro" id="IPR041075">
    <property type="entry name" value="NOD1/2_WH"/>
</dbReference>
<dbReference type="InterPro" id="IPR029495">
    <property type="entry name" value="NACHT-assoc"/>
</dbReference>
<keyword evidence="2" id="KW-0963">Cytoplasm</keyword>
<name>A0ABD1IMR1_9TELE</name>
<accession>A0ABD1IMR1</accession>
<evidence type="ECO:0000256" key="1">
    <source>
        <dbReference type="ARBA" id="ARBA00004496"/>
    </source>
</evidence>
<dbReference type="SMART" id="SM00368">
    <property type="entry name" value="LRR_RI"/>
    <property type="match status" value="11"/>
</dbReference>
<dbReference type="AlphaFoldDB" id="A0ABD1IMR1"/>
<dbReference type="GO" id="GO:0005737">
    <property type="term" value="C:cytoplasm"/>
    <property type="evidence" value="ECO:0007669"/>
    <property type="project" value="UniProtKB-SubCell"/>
</dbReference>
<feature type="domain" description="NACHT" evidence="7">
    <location>
        <begin position="88"/>
        <end position="222"/>
    </location>
</feature>
<organism evidence="8 9">
    <name type="scientific">Coilia grayii</name>
    <name type="common">Gray's grenadier anchovy</name>
    <dbReference type="NCBI Taxonomy" id="363190"/>
    <lineage>
        <taxon>Eukaryota</taxon>
        <taxon>Metazoa</taxon>
        <taxon>Chordata</taxon>
        <taxon>Craniata</taxon>
        <taxon>Vertebrata</taxon>
        <taxon>Euteleostomi</taxon>
        <taxon>Actinopterygii</taxon>
        <taxon>Neopterygii</taxon>
        <taxon>Teleostei</taxon>
        <taxon>Clupei</taxon>
        <taxon>Clupeiformes</taxon>
        <taxon>Clupeoidei</taxon>
        <taxon>Engraulidae</taxon>
        <taxon>Coilinae</taxon>
        <taxon>Coilia</taxon>
    </lineage>
</organism>
<evidence type="ECO:0000256" key="3">
    <source>
        <dbReference type="ARBA" id="ARBA00022614"/>
    </source>
</evidence>
<evidence type="ECO:0000313" key="8">
    <source>
        <dbReference type="EMBL" id="KAL2076289.1"/>
    </source>
</evidence>
<evidence type="ECO:0000256" key="4">
    <source>
        <dbReference type="ARBA" id="ARBA00022737"/>
    </source>
</evidence>
<evidence type="ECO:0000313" key="9">
    <source>
        <dbReference type="Proteomes" id="UP001591681"/>
    </source>
</evidence>
<evidence type="ECO:0000259" key="7">
    <source>
        <dbReference type="PROSITE" id="PS50837"/>
    </source>
</evidence>
<dbReference type="Pfam" id="PF14484">
    <property type="entry name" value="FISNA"/>
    <property type="match status" value="1"/>
</dbReference>
<dbReference type="SUPFAM" id="SSF52047">
    <property type="entry name" value="RNI-like"/>
    <property type="match status" value="1"/>
</dbReference>
<dbReference type="Pfam" id="PF17776">
    <property type="entry name" value="NLRC4_HD2"/>
    <property type="match status" value="1"/>
</dbReference>
<dbReference type="GO" id="GO:0005524">
    <property type="term" value="F:ATP binding"/>
    <property type="evidence" value="ECO:0007669"/>
    <property type="project" value="UniProtKB-KW"/>
</dbReference>
<comment type="caution">
    <text evidence="8">The sequence shown here is derived from an EMBL/GenBank/DDBJ whole genome shotgun (WGS) entry which is preliminary data.</text>
</comment>
<dbReference type="InterPro" id="IPR051261">
    <property type="entry name" value="NLR"/>
</dbReference>
<dbReference type="SUPFAM" id="SSF52540">
    <property type="entry name" value="P-loop containing nucleoside triphosphate hydrolases"/>
    <property type="match status" value="1"/>
</dbReference>
<dbReference type="Gene3D" id="3.40.50.300">
    <property type="entry name" value="P-loop containing nucleotide triphosphate hydrolases"/>
    <property type="match status" value="1"/>
</dbReference>
<dbReference type="InterPro" id="IPR027417">
    <property type="entry name" value="P-loop_NTPase"/>
</dbReference>